<dbReference type="EMBL" id="CAFAAG010000006">
    <property type="protein sequence ID" value="CAB4785428.1"/>
    <property type="molecule type" value="Genomic_DNA"/>
</dbReference>
<dbReference type="Pfam" id="PF00496">
    <property type="entry name" value="SBP_bac_5"/>
    <property type="match status" value="1"/>
</dbReference>
<dbReference type="Gene3D" id="3.10.105.10">
    <property type="entry name" value="Dipeptide-binding Protein, Domain 3"/>
    <property type="match status" value="1"/>
</dbReference>
<dbReference type="CDD" id="cd08512">
    <property type="entry name" value="PBP2_NikA_DppA_OppA_like_7"/>
    <property type="match status" value="1"/>
</dbReference>
<sequence>MKDVYQGLIRGKKRSKIAMAGIALAALVVANCGGSTSSSTDTEVAAVETPARELIVARDMDINSLDPARTYCDTCQIYMAAAYETLIGLDVNDPSIQIPRIATSWEGNADNTVFTFQLNPDAKFADGSAITSADVKWSWERLMNIKGSASYFLDGVTSVEAPDAATVVVTFSAANSAFLAIVSSTYMSIVNSKVATEEGSAIAAAGADTTDLAEQWFFTHSAGSGPYTLESYTEGDSLVLVRNESYWGTPAVFPKVTIKQVKDASAQLQLLQNGDADIAMQLSFDSTSQLDGNASVVATPQDSYNYVYIALSPGAKGAENLKDPKVREAIKLAIDYDGMIDITVAGNGKKQASPIPNGFTGSADLALPAQDIEKAKALMAEAGKEAGFSIDAIFPNANVYGVDFNVMMQKAQQDLKAINIELVLQPVEWAKWSETIKATGIPVTAVYFAPDHTDSSQYVQYFGMIEGSSWATRAGGGAAGKPIANAKEQELLAKALAAGADTKSGLYSQLGQELINDLVIFPMVNPQLLLAYASDIEGMHYSACCNLELGKLTLKK</sequence>
<evidence type="ECO:0000313" key="2">
    <source>
        <dbReference type="EMBL" id="CAB4785428.1"/>
    </source>
</evidence>
<gene>
    <name evidence="2" type="ORF">UFOPK2975_00181</name>
</gene>
<dbReference type="InterPro" id="IPR030678">
    <property type="entry name" value="Peptide/Ni-bd"/>
</dbReference>
<protein>
    <submittedName>
        <fullName evidence="2">Unannotated protein</fullName>
    </submittedName>
</protein>
<dbReference type="Gene3D" id="3.40.190.10">
    <property type="entry name" value="Periplasmic binding protein-like II"/>
    <property type="match status" value="1"/>
</dbReference>
<dbReference type="InterPro" id="IPR039424">
    <property type="entry name" value="SBP_5"/>
</dbReference>
<dbReference type="AlphaFoldDB" id="A0A6J6WRG0"/>
<proteinExistence type="predicted"/>
<reference evidence="2" key="1">
    <citation type="submission" date="2020-05" db="EMBL/GenBank/DDBJ databases">
        <authorList>
            <person name="Chiriac C."/>
            <person name="Salcher M."/>
            <person name="Ghai R."/>
            <person name="Kavagutti S V."/>
        </authorList>
    </citation>
    <scope>NUCLEOTIDE SEQUENCE</scope>
</reference>
<dbReference type="GO" id="GO:0042597">
    <property type="term" value="C:periplasmic space"/>
    <property type="evidence" value="ECO:0007669"/>
    <property type="project" value="UniProtKB-ARBA"/>
</dbReference>
<evidence type="ECO:0000259" key="1">
    <source>
        <dbReference type="Pfam" id="PF00496"/>
    </source>
</evidence>
<dbReference type="InterPro" id="IPR000914">
    <property type="entry name" value="SBP_5_dom"/>
</dbReference>
<dbReference type="GO" id="GO:0043190">
    <property type="term" value="C:ATP-binding cassette (ABC) transporter complex"/>
    <property type="evidence" value="ECO:0007669"/>
    <property type="project" value="InterPro"/>
</dbReference>
<feature type="domain" description="Solute-binding protein family 5" evidence="1">
    <location>
        <begin position="98"/>
        <end position="462"/>
    </location>
</feature>
<organism evidence="2">
    <name type="scientific">freshwater metagenome</name>
    <dbReference type="NCBI Taxonomy" id="449393"/>
    <lineage>
        <taxon>unclassified sequences</taxon>
        <taxon>metagenomes</taxon>
        <taxon>ecological metagenomes</taxon>
    </lineage>
</organism>
<dbReference type="PIRSF" id="PIRSF002741">
    <property type="entry name" value="MppA"/>
    <property type="match status" value="1"/>
</dbReference>
<dbReference type="Gene3D" id="3.90.76.10">
    <property type="entry name" value="Dipeptide-binding Protein, Domain 1"/>
    <property type="match status" value="1"/>
</dbReference>
<dbReference type="SUPFAM" id="SSF53850">
    <property type="entry name" value="Periplasmic binding protein-like II"/>
    <property type="match status" value="1"/>
</dbReference>
<accession>A0A6J6WRG0</accession>
<dbReference type="PANTHER" id="PTHR30290">
    <property type="entry name" value="PERIPLASMIC BINDING COMPONENT OF ABC TRANSPORTER"/>
    <property type="match status" value="1"/>
</dbReference>
<dbReference type="GO" id="GO:0015833">
    <property type="term" value="P:peptide transport"/>
    <property type="evidence" value="ECO:0007669"/>
    <property type="project" value="TreeGrafter"/>
</dbReference>
<dbReference type="GO" id="GO:1904680">
    <property type="term" value="F:peptide transmembrane transporter activity"/>
    <property type="evidence" value="ECO:0007669"/>
    <property type="project" value="TreeGrafter"/>
</dbReference>
<name>A0A6J6WRG0_9ZZZZ</name>